<dbReference type="InterPro" id="IPR008000">
    <property type="entry name" value="Rham/fucose_mutarotase"/>
</dbReference>
<dbReference type="PANTHER" id="PTHR34389:SF2">
    <property type="entry name" value="L-RHAMNOSE MUTAROTASE"/>
    <property type="match status" value="1"/>
</dbReference>
<dbReference type="PANTHER" id="PTHR34389">
    <property type="entry name" value="L-RHAMNOSE MUTAROTASE"/>
    <property type="match status" value="1"/>
</dbReference>
<name>A0A8H4VE93_9HYPO</name>
<evidence type="ECO:0000313" key="1">
    <source>
        <dbReference type="EMBL" id="KAF4589588.1"/>
    </source>
</evidence>
<dbReference type="Gene3D" id="3.30.70.100">
    <property type="match status" value="1"/>
</dbReference>
<gene>
    <name evidence="1" type="ORF">GQ602_003477</name>
</gene>
<dbReference type="Pfam" id="PF05336">
    <property type="entry name" value="rhaM"/>
    <property type="match status" value="1"/>
</dbReference>
<dbReference type="GO" id="GO:0016857">
    <property type="term" value="F:racemase and epimerase activity, acting on carbohydrates and derivatives"/>
    <property type="evidence" value="ECO:0007669"/>
    <property type="project" value="InterPro"/>
</dbReference>
<keyword evidence="2" id="KW-1185">Reference proteome</keyword>
<dbReference type="AlphaFoldDB" id="A0A8H4VE93"/>
<dbReference type="SUPFAM" id="SSF54909">
    <property type="entry name" value="Dimeric alpha+beta barrel"/>
    <property type="match status" value="1"/>
</dbReference>
<sequence length="118" mass="13600">MAHPVRRFGQVVRLKPEHADDYRACHSRIWPEVASRIKACGIEDYSIWYDDGTGLLFASFKYVGGDYEGDMRRMAADDKVREWWKVTDRCQESLVEGAVGSGESKGWWKGMEEVFYLG</sequence>
<reference evidence="1 2" key="1">
    <citation type="journal article" date="2020" name="G3 (Bethesda)">
        <title>Genetic Underpinnings of Host Manipulation by Ophiocordyceps as Revealed by Comparative Transcriptomics.</title>
        <authorList>
            <person name="Will I."/>
            <person name="Das B."/>
            <person name="Trinh T."/>
            <person name="Brachmann A."/>
            <person name="Ohm R.A."/>
            <person name="de Bekker C."/>
        </authorList>
    </citation>
    <scope>NUCLEOTIDE SEQUENCE [LARGE SCALE GENOMIC DNA]</scope>
    <source>
        <strain evidence="1 2">EC05</strain>
    </source>
</reference>
<protein>
    <submittedName>
        <fullName evidence="1">DUF718 domain protein</fullName>
    </submittedName>
</protein>
<evidence type="ECO:0000313" key="2">
    <source>
        <dbReference type="Proteomes" id="UP000562929"/>
    </source>
</evidence>
<accession>A0A8H4VE93</accession>
<dbReference type="EMBL" id="JAACLJ010000003">
    <property type="protein sequence ID" value="KAF4589588.1"/>
    <property type="molecule type" value="Genomic_DNA"/>
</dbReference>
<dbReference type="InterPro" id="IPR011008">
    <property type="entry name" value="Dimeric_a/b-barrel"/>
</dbReference>
<proteinExistence type="predicted"/>
<dbReference type="Proteomes" id="UP000562929">
    <property type="component" value="Unassembled WGS sequence"/>
</dbReference>
<comment type="caution">
    <text evidence="1">The sequence shown here is derived from an EMBL/GenBank/DDBJ whole genome shotgun (WGS) entry which is preliminary data.</text>
</comment>
<organism evidence="1 2">
    <name type="scientific">Ophiocordyceps camponoti-floridani</name>
    <dbReference type="NCBI Taxonomy" id="2030778"/>
    <lineage>
        <taxon>Eukaryota</taxon>
        <taxon>Fungi</taxon>
        <taxon>Dikarya</taxon>
        <taxon>Ascomycota</taxon>
        <taxon>Pezizomycotina</taxon>
        <taxon>Sordariomycetes</taxon>
        <taxon>Hypocreomycetidae</taxon>
        <taxon>Hypocreales</taxon>
        <taxon>Ophiocordycipitaceae</taxon>
        <taxon>Ophiocordyceps</taxon>
    </lineage>
</organism>
<dbReference type="OrthoDB" id="9981546at2759"/>